<name>A0ABS1DTG7_RUBGE</name>
<dbReference type="Proteomes" id="UP001041814">
    <property type="component" value="Unassembled WGS sequence"/>
</dbReference>
<sequence length="194" mass="21122">MTSAFFPTLLAQIDRARRVDALRHGALLDRCGPIGAAHCSRSSFPWHLTASVFVVDAAHRRTLLIEHPTLGRLLQPGGHLEAGEHLLQAALRELHEECGIAATALLALDEQPFDIDLHAIPASERRGEPAHQHLDFCFVATATDDAGPGGELATRWLPLDDARVHQQPRLARLAARLAAARPLSLDQGLRYRGG</sequence>
<dbReference type="InterPro" id="IPR020084">
    <property type="entry name" value="NUDIX_hydrolase_CS"/>
</dbReference>
<evidence type="ECO:0000256" key="2">
    <source>
        <dbReference type="ARBA" id="ARBA00022801"/>
    </source>
</evidence>
<dbReference type="EMBL" id="NRRU01000029">
    <property type="protein sequence ID" value="MBK1713006.1"/>
    <property type="molecule type" value="Genomic_DNA"/>
</dbReference>
<comment type="caution">
    <text evidence="4">The sequence shown here is derived from an EMBL/GenBank/DDBJ whole genome shotgun (WGS) entry which is preliminary data.</text>
</comment>
<evidence type="ECO:0000313" key="4">
    <source>
        <dbReference type="EMBL" id="MBK1713006.1"/>
    </source>
</evidence>
<keyword evidence="5" id="KW-1185">Reference proteome</keyword>
<feature type="domain" description="Nudix hydrolase" evidence="3">
    <location>
        <begin position="45"/>
        <end position="179"/>
    </location>
</feature>
<dbReference type="InterPro" id="IPR015797">
    <property type="entry name" value="NUDIX_hydrolase-like_dom_sf"/>
</dbReference>
<dbReference type="Gene3D" id="3.90.79.10">
    <property type="entry name" value="Nucleoside Triphosphate Pyrophosphohydrolase"/>
    <property type="match status" value="1"/>
</dbReference>
<dbReference type="Pfam" id="PF00293">
    <property type="entry name" value="NUDIX"/>
    <property type="match status" value="1"/>
</dbReference>
<evidence type="ECO:0000259" key="3">
    <source>
        <dbReference type="PROSITE" id="PS51462"/>
    </source>
</evidence>
<evidence type="ECO:0000313" key="5">
    <source>
        <dbReference type="Proteomes" id="UP001041814"/>
    </source>
</evidence>
<dbReference type="RefSeq" id="WP_200378493.1">
    <property type="nucleotide sequence ID" value="NZ_NRRU01000029.1"/>
</dbReference>
<evidence type="ECO:0000256" key="1">
    <source>
        <dbReference type="ARBA" id="ARBA00001946"/>
    </source>
</evidence>
<comment type="cofactor">
    <cofactor evidence="1">
        <name>Mg(2+)</name>
        <dbReference type="ChEBI" id="CHEBI:18420"/>
    </cofactor>
</comment>
<accession>A0ABS1DTG7</accession>
<dbReference type="CDD" id="cd03674">
    <property type="entry name" value="NUDIX_Hydrolase"/>
    <property type="match status" value="1"/>
</dbReference>
<dbReference type="InterPro" id="IPR000086">
    <property type="entry name" value="NUDIX_hydrolase_dom"/>
</dbReference>
<gene>
    <name evidence="4" type="ORF">CKO43_09465</name>
</gene>
<dbReference type="PROSITE" id="PS51462">
    <property type="entry name" value="NUDIX"/>
    <property type="match status" value="1"/>
</dbReference>
<protein>
    <submittedName>
        <fullName evidence="4">Hydrolase</fullName>
    </submittedName>
</protein>
<dbReference type="PANTHER" id="PTHR43736">
    <property type="entry name" value="ADP-RIBOSE PYROPHOSPHATASE"/>
    <property type="match status" value="1"/>
</dbReference>
<proteinExistence type="predicted"/>
<dbReference type="SUPFAM" id="SSF55811">
    <property type="entry name" value="Nudix"/>
    <property type="match status" value="1"/>
</dbReference>
<organism evidence="4 5">
    <name type="scientific">Rubrivivax gelatinosus</name>
    <name type="common">Rhodocyclus gelatinosus</name>
    <name type="synonym">Rhodopseudomonas gelatinosa</name>
    <dbReference type="NCBI Taxonomy" id="28068"/>
    <lineage>
        <taxon>Bacteria</taxon>
        <taxon>Pseudomonadati</taxon>
        <taxon>Pseudomonadota</taxon>
        <taxon>Betaproteobacteria</taxon>
        <taxon>Burkholderiales</taxon>
        <taxon>Sphaerotilaceae</taxon>
        <taxon>Rubrivivax</taxon>
    </lineage>
</organism>
<reference evidence="4" key="2">
    <citation type="journal article" date="2020" name="Microorganisms">
        <title>Osmotic Adaptation and Compatible Solute Biosynthesis of Phototrophic Bacteria as Revealed from Genome Analyses.</title>
        <authorList>
            <person name="Imhoff J.F."/>
            <person name="Rahn T."/>
            <person name="Kunzel S."/>
            <person name="Keller A."/>
            <person name="Neulinger S.C."/>
        </authorList>
    </citation>
    <scope>NUCLEOTIDE SEQUENCE</scope>
    <source>
        <strain evidence="4">IM 151</strain>
    </source>
</reference>
<reference evidence="4" key="1">
    <citation type="submission" date="2017-08" db="EMBL/GenBank/DDBJ databases">
        <authorList>
            <person name="Imhoff J.F."/>
            <person name="Rahn T."/>
            <person name="Kuenzel S."/>
            <person name="Neulinger S.C."/>
        </authorList>
    </citation>
    <scope>NUCLEOTIDE SEQUENCE</scope>
    <source>
        <strain evidence="4">IM 151</strain>
    </source>
</reference>
<dbReference type="PANTHER" id="PTHR43736:SF1">
    <property type="entry name" value="DIHYDRONEOPTERIN TRIPHOSPHATE DIPHOSPHATASE"/>
    <property type="match status" value="1"/>
</dbReference>
<keyword evidence="2 4" id="KW-0378">Hydrolase</keyword>
<dbReference type="PROSITE" id="PS00893">
    <property type="entry name" value="NUDIX_BOX"/>
    <property type="match status" value="1"/>
</dbReference>
<dbReference type="GO" id="GO:0016787">
    <property type="term" value="F:hydrolase activity"/>
    <property type="evidence" value="ECO:0007669"/>
    <property type="project" value="UniProtKB-KW"/>
</dbReference>